<proteinExistence type="predicted"/>
<organism evidence="2 3">
    <name type="scientific">Aureobasidium namibiae CBS 147.97</name>
    <dbReference type="NCBI Taxonomy" id="1043004"/>
    <lineage>
        <taxon>Eukaryota</taxon>
        <taxon>Fungi</taxon>
        <taxon>Dikarya</taxon>
        <taxon>Ascomycota</taxon>
        <taxon>Pezizomycotina</taxon>
        <taxon>Dothideomycetes</taxon>
        <taxon>Dothideomycetidae</taxon>
        <taxon>Dothideales</taxon>
        <taxon>Saccotheciaceae</taxon>
        <taxon>Aureobasidium</taxon>
    </lineage>
</organism>
<evidence type="ECO:0000313" key="2">
    <source>
        <dbReference type="EMBL" id="KEQ73587.1"/>
    </source>
</evidence>
<dbReference type="OrthoDB" id="3881744at2759"/>
<dbReference type="HOGENOM" id="CLU_108092_0_0_1"/>
<dbReference type="EMBL" id="KL584709">
    <property type="protein sequence ID" value="KEQ73587.1"/>
    <property type="molecule type" value="Genomic_DNA"/>
</dbReference>
<keyword evidence="3" id="KW-1185">Reference proteome</keyword>
<dbReference type="AlphaFoldDB" id="A0A074WV44"/>
<evidence type="ECO:0000313" key="3">
    <source>
        <dbReference type="Proteomes" id="UP000027730"/>
    </source>
</evidence>
<gene>
    <name evidence="2" type="ORF">M436DRAFT_81962</name>
</gene>
<feature type="signal peptide" evidence="1">
    <location>
        <begin position="1"/>
        <end position="17"/>
    </location>
</feature>
<dbReference type="Proteomes" id="UP000027730">
    <property type="component" value="Unassembled WGS sequence"/>
</dbReference>
<protein>
    <submittedName>
        <fullName evidence="2">Uncharacterized protein</fullName>
    </submittedName>
</protein>
<dbReference type="RefSeq" id="XP_013427813.1">
    <property type="nucleotide sequence ID" value="XM_013572359.1"/>
</dbReference>
<name>A0A074WV44_9PEZI</name>
<accession>A0A074WV44</accession>
<feature type="chain" id="PRO_5001701731" evidence="1">
    <location>
        <begin position="18"/>
        <end position="223"/>
    </location>
</feature>
<evidence type="ECO:0000256" key="1">
    <source>
        <dbReference type="SAM" id="SignalP"/>
    </source>
</evidence>
<sequence>MQFTLGSILLLATTALGQTVCPNSAIFRVHSVLKNSTDAVNSTNAINTTSSFGYVKSSHMYSARYHATLVPVDPSESDNEAWTLARAYTTDIYNNTDSYLRFPDADYVLSHSLGFTLGALSKETPAAFAEINGADGPNEEVGTVGVYYDECGKIQYEAPGGKKVHWHACPNRDVEYESNVTLLGYRLHNATVPRGCYDIDLVIEYMDGWNTPTGLPPKCWDHY</sequence>
<keyword evidence="1" id="KW-0732">Signal</keyword>
<reference evidence="2 3" key="1">
    <citation type="journal article" date="2014" name="BMC Genomics">
        <title>Genome sequencing of four Aureobasidium pullulans varieties: biotechnological potential, stress tolerance, and description of new species.</title>
        <authorList>
            <person name="Gostin Ar C."/>
            <person name="Ohm R.A."/>
            <person name="Kogej T."/>
            <person name="Sonjak S."/>
            <person name="Turk M."/>
            <person name="Zajc J."/>
            <person name="Zalar P."/>
            <person name="Grube M."/>
            <person name="Sun H."/>
            <person name="Han J."/>
            <person name="Sharma A."/>
            <person name="Chiniquy J."/>
            <person name="Ngan C.Y."/>
            <person name="Lipzen A."/>
            <person name="Barry K."/>
            <person name="Grigoriev I.V."/>
            <person name="Gunde-Cimerman N."/>
        </authorList>
    </citation>
    <scope>NUCLEOTIDE SEQUENCE [LARGE SCALE GENOMIC DNA]</scope>
    <source>
        <strain evidence="2 3">CBS 147.97</strain>
    </source>
</reference>
<dbReference type="GeneID" id="25416894"/>